<evidence type="ECO:0000256" key="1">
    <source>
        <dbReference type="SAM" id="MobiDB-lite"/>
    </source>
</evidence>
<protein>
    <submittedName>
        <fullName evidence="2">Uncharacterized protein</fullName>
    </submittedName>
</protein>
<gene>
    <name evidence="2" type="ORF">WICPIJ_003804</name>
</gene>
<dbReference type="EMBL" id="JAEUBG010002094">
    <property type="protein sequence ID" value="KAH3685210.1"/>
    <property type="molecule type" value="Genomic_DNA"/>
</dbReference>
<dbReference type="Proteomes" id="UP000774326">
    <property type="component" value="Unassembled WGS sequence"/>
</dbReference>
<evidence type="ECO:0000313" key="2">
    <source>
        <dbReference type="EMBL" id="KAH3685210.1"/>
    </source>
</evidence>
<reference evidence="2" key="1">
    <citation type="journal article" date="2021" name="Open Biol.">
        <title>Shared evolutionary footprints suggest mitochondrial oxidative damage underlies multiple complex I losses in fungi.</title>
        <authorList>
            <person name="Schikora-Tamarit M.A."/>
            <person name="Marcet-Houben M."/>
            <person name="Nosek J."/>
            <person name="Gabaldon T."/>
        </authorList>
    </citation>
    <scope>NUCLEOTIDE SEQUENCE</scope>
    <source>
        <strain evidence="2">CBS2887</strain>
    </source>
</reference>
<name>A0A9P8Q946_WICPI</name>
<feature type="compositionally biased region" description="Polar residues" evidence="1">
    <location>
        <begin position="282"/>
        <end position="291"/>
    </location>
</feature>
<sequence length="334" mass="37880">MKLDKLWSKRDMRYSRHLTSDLITSDDLPITSQDDTVLFQSIPLLDCTLDHTTTHLKVDGPSKRLSKVCDLPIRVKTIMGKDHVKRRVISTPANFKVPELPALERLYITEPPSAKLPSPTLNMMSSSIPEVEETQHIQPVPAPLPISKQADFEKEMEQEEETIQHRKVRSRDSSKLDSYQSSLRHTSMPQPTSYSTTYSSNRISNARVARPQAQVLAYDDERPRMATTDYANIIQIYLESKTNISDYRPPLPPKNTPTLEKLNQLEEQLGLMQEDLESQFSFPESLTSGSGSDEDRHDNSDASTINSIEQLNRFTTANENIALTPVRESNSMHA</sequence>
<accession>A0A9P8Q946</accession>
<feature type="region of interest" description="Disordered" evidence="1">
    <location>
        <begin position="282"/>
        <end position="301"/>
    </location>
</feature>
<keyword evidence="3" id="KW-1185">Reference proteome</keyword>
<proteinExistence type="predicted"/>
<feature type="compositionally biased region" description="Polar residues" evidence="1">
    <location>
        <begin position="176"/>
        <end position="191"/>
    </location>
</feature>
<reference evidence="2" key="2">
    <citation type="submission" date="2021-01" db="EMBL/GenBank/DDBJ databases">
        <authorList>
            <person name="Schikora-Tamarit M.A."/>
        </authorList>
    </citation>
    <scope>NUCLEOTIDE SEQUENCE</scope>
    <source>
        <strain evidence="2">CBS2887</strain>
    </source>
</reference>
<comment type="caution">
    <text evidence="2">The sequence shown here is derived from an EMBL/GenBank/DDBJ whole genome shotgun (WGS) entry which is preliminary data.</text>
</comment>
<organism evidence="2 3">
    <name type="scientific">Wickerhamomyces pijperi</name>
    <name type="common">Yeast</name>
    <name type="synonym">Pichia pijperi</name>
    <dbReference type="NCBI Taxonomy" id="599730"/>
    <lineage>
        <taxon>Eukaryota</taxon>
        <taxon>Fungi</taxon>
        <taxon>Dikarya</taxon>
        <taxon>Ascomycota</taxon>
        <taxon>Saccharomycotina</taxon>
        <taxon>Saccharomycetes</taxon>
        <taxon>Phaffomycetales</taxon>
        <taxon>Wickerhamomycetaceae</taxon>
        <taxon>Wickerhamomyces</taxon>
    </lineage>
</organism>
<evidence type="ECO:0000313" key="3">
    <source>
        <dbReference type="Proteomes" id="UP000774326"/>
    </source>
</evidence>
<feature type="region of interest" description="Disordered" evidence="1">
    <location>
        <begin position="153"/>
        <end position="201"/>
    </location>
</feature>
<dbReference type="AlphaFoldDB" id="A0A9P8Q946"/>